<name>A0A0C5WQ68_9GAMM</name>
<dbReference type="InterPro" id="IPR020449">
    <property type="entry name" value="Tscrpt_reg_AraC-type_HTH"/>
</dbReference>
<dbReference type="PATRIC" id="fig|658445.3.peg.3791"/>
<sequence length="350" mass="39490">MEYIADYAPSANDYTYGILDIQLLVKMLEKEGIAVETLLSGSNLTPDDLASPNTHIRYRDKLAVFANAIDLSSQPGLGLLVGNQARFSDFGVLGYAVFSSATLGEALLIGFKYLRLAGPVLRKKMWINGDIGGFSGEELLELDAKLLRFCAEYWFSAIKSLCEEVTQTRFPAQKLYFPFPEPSYSHLYQEIFQCPVVFNSNKLEWHFDSEWLARPLPTTNPLTLKMCLQSCDDMLSKLSHPTTLADKVSLFFVECSGRYPSIEQVADHFSMSSRTLRRRLTNLGTSYQSLLDQVRSNLAKDYLKTTHMSLDEIAERIGFSDSANFRHAFQKWTGISPSQYRKSTRAGNKT</sequence>
<keyword evidence="1" id="KW-0805">Transcription regulation</keyword>
<dbReference type="GO" id="GO:0005829">
    <property type="term" value="C:cytosol"/>
    <property type="evidence" value="ECO:0007669"/>
    <property type="project" value="TreeGrafter"/>
</dbReference>
<dbReference type="InterPro" id="IPR032687">
    <property type="entry name" value="AraC-type_N"/>
</dbReference>
<dbReference type="HOGENOM" id="CLU_047522_3_1_6"/>
<dbReference type="OrthoDB" id="6396588at2"/>
<dbReference type="Pfam" id="PF12833">
    <property type="entry name" value="HTH_18"/>
    <property type="match status" value="1"/>
</dbReference>
<dbReference type="Proteomes" id="UP000032303">
    <property type="component" value="Chromosome 2"/>
</dbReference>
<organism evidence="5 6">
    <name type="scientific">Photobacterium gaetbulicola Gung47</name>
    <dbReference type="NCBI Taxonomy" id="658445"/>
    <lineage>
        <taxon>Bacteria</taxon>
        <taxon>Pseudomonadati</taxon>
        <taxon>Pseudomonadota</taxon>
        <taxon>Gammaproteobacteria</taxon>
        <taxon>Vibrionales</taxon>
        <taxon>Vibrionaceae</taxon>
        <taxon>Photobacterium</taxon>
    </lineage>
</organism>
<dbReference type="PRINTS" id="PR00032">
    <property type="entry name" value="HTHARAC"/>
</dbReference>
<dbReference type="STRING" id="658445.H744_2c1861"/>
<dbReference type="GO" id="GO:0000976">
    <property type="term" value="F:transcription cis-regulatory region binding"/>
    <property type="evidence" value="ECO:0007669"/>
    <property type="project" value="TreeGrafter"/>
</dbReference>
<dbReference type="SUPFAM" id="SSF46689">
    <property type="entry name" value="Homeodomain-like"/>
    <property type="match status" value="1"/>
</dbReference>
<dbReference type="AlphaFoldDB" id="A0A0C5WQ68"/>
<dbReference type="EMBL" id="CP005974">
    <property type="protein sequence ID" value="AJR08527.1"/>
    <property type="molecule type" value="Genomic_DNA"/>
</dbReference>
<proteinExistence type="predicted"/>
<gene>
    <name evidence="5" type="ORF">H744_2c1861</name>
</gene>
<keyword evidence="6" id="KW-1185">Reference proteome</keyword>
<protein>
    <recommendedName>
        <fullName evidence="4">HTH araC/xylS-type domain-containing protein</fullName>
    </recommendedName>
</protein>
<reference evidence="5 6" key="1">
    <citation type="submission" date="2013-05" db="EMBL/GenBank/DDBJ databases">
        <title>Complete genome sequence of the lipase-producing bacterium Photobacterium gaetbulicola Gung47.</title>
        <authorList>
            <person name="Kim Y.-O."/>
        </authorList>
    </citation>
    <scope>NUCLEOTIDE SEQUENCE [LARGE SCALE GENOMIC DNA]</scope>
    <source>
        <strain evidence="5 6">Gung47</strain>
    </source>
</reference>
<keyword evidence="2" id="KW-0238">DNA-binding</keyword>
<dbReference type="Pfam" id="PF12625">
    <property type="entry name" value="Arabinose_bd"/>
    <property type="match status" value="1"/>
</dbReference>
<evidence type="ECO:0000256" key="1">
    <source>
        <dbReference type="ARBA" id="ARBA00023015"/>
    </source>
</evidence>
<dbReference type="Gene3D" id="1.10.10.60">
    <property type="entry name" value="Homeodomain-like"/>
    <property type="match status" value="1"/>
</dbReference>
<accession>A0A0C5WQ68</accession>
<dbReference type="SMART" id="SM00342">
    <property type="entry name" value="HTH_ARAC"/>
    <property type="match status" value="1"/>
</dbReference>
<evidence type="ECO:0000313" key="5">
    <source>
        <dbReference type="EMBL" id="AJR08527.1"/>
    </source>
</evidence>
<evidence type="ECO:0000313" key="6">
    <source>
        <dbReference type="Proteomes" id="UP000032303"/>
    </source>
</evidence>
<dbReference type="PANTHER" id="PTHR47894">
    <property type="entry name" value="HTH-TYPE TRANSCRIPTIONAL REGULATOR GADX"/>
    <property type="match status" value="1"/>
</dbReference>
<dbReference type="PROSITE" id="PS01124">
    <property type="entry name" value="HTH_ARAC_FAMILY_2"/>
    <property type="match status" value="1"/>
</dbReference>
<keyword evidence="3" id="KW-0804">Transcription</keyword>
<evidence type="ECO:0000256" key="2">
    <source>
        <dbReference type="ARBA" id="ARBA00023125"/>
    </source>
</evidence>
<dbReference type="GO" id="GO:0003700">
    <property type="term" value="F:DNA-binding transcription factor activity"/>
    <property type="evidence" value="ECO:0007669"/>
    <property type="project" value="InterPro"/>
</dbReference>
<dbReference type="InterPro" id="IPR009057">
    <property type="entry name" value="Homeodomain-like_sf"/>
</dbReference>
<dbReference type="KEGG" id="pgb:H744_2c1861"/>
<evidence type="ECO:0000256" key="3">
    <source>
        <dbReference type="ARBA" id="ARBA00023163"/>
    </source>
</evidence>
<evidence type="ECO:0000259" key="4">
    <source>
        <dbReference type="PROSITE" id="PS01124"/>
    </source>
</evidence>
<feature type="domain" description="HTH araC/xylS-type" evidence="4">
    <location>
        <begin position="246"/>
        <end position="343"/>
    </location>
</feature>
<dbReference type="InterPro" id="IPR018060">
    <property type="entry name" value="HTH_AraC"/>
</dbReference>
<dbReference type="PANTHER" id="PTHR47894:SF1">
    <property type="entry name" value="HTH-TYPE TRANSCRIPTIONAL REGULATOR VQSM"/>
    <property type="match status" value="1"/>
</dbReference>